<evidence type="ECO:0000313" key="2">
    <source>
        <dbReference type="Proteomes" id="UP000484164"/>
    </source>
</evidence>
<dbReference type="EMBL" id="WBVQ01000003">
    <property type="protein sequence ID" value="KAB2815109.1"/>
    <property type="molecule type" value="Genomic_DNA"/>
</dbReference>
<dbReference type="Proteomes" id="UP000484164">
    <property type="component" value="Unassembled WGS sequence"/>
</dbReference>
<sequence>MNRLQALVLMSVFTLAIVSCGPKELTYDGSTEEVSVADLTAAMSNTLETAETFEFNGRANYISGTSDVNFAYSIRLKKDSVIWVDIKDPFVGLKVARAIIYPDSAAFYNRLESTWMAGGIELVREKLQLGLEFHHLQSVLLGEPLYLPKTNKDVTLHRGEGRITATVMGMENDPLFAFDTAMYVYTYGYVSQLPLLHQQLPDGPRVLEVDYAYQDEDRGIPYKTTLELKWESEVSLKLTHNQVLRDVDLHIPFSIPSGYERIQ</sequence>
<evidence type="ECO:0000313" key="1">
    <source>
        <dbReference type="EMBL" id="KAB2815109.1"/>
    </source>
</evidence>
<organism evidence="1 2">
    <name type="scientific">Phaeocystidibacter marisrubri</name>
    <dbReference type="NCBI Taxonomy" id="1577780"/>
    <lineage>
        <taxon>Bacteria</taxon>
        <taxon>Pseudomonadati</taxon>
        <taxon>Bacteroidota</taxon>
        <taxon>Flavobacteriia</taxon>
        <taxon>Flavobacteriales</taxon>
        <taxon>Phaeocystidibacteraceae</taxon>
        <taxon>Phaeocystidibacter</taxon>
    </lineage>
</organism>
<dbReference type="InterPro" id="IPR025634">
    <property type="entry name" value="DUF4292"/>
</dbReference>
<dbReference type="RefSeq" id="WP_151694147.1">
    <property type="nucleotide sequence ID" value="NZ_BMGX01000001.1"/>
</dbReference>
<dbReference type="Gene3D" id="2.50.20.10">
    <property type="entry name" value="Lipoprotein localisation LolA/LolB/LppX"/>
    <property type="match status" value="1"/>
</dbReference>
<accession>A0A6L3ZCR4</accession>
<dbReference type="OrthoDB" id="849114at2"/>
<proteinExistence type="predicted"/>
<gene>
    <name evidence="1" type="ORF">F8C82_13485</name>
</gene>
<dbReference type="Pfam" id="PF14125">
    <property type="entry name" value="DUF4292"/>
    <property type="match status" value="1"/>
</dbReference>
<dbReference type="PROSITE" id="PS51257">
    <property type="entry name" value="PROKAR_LIPOPROTEIN"/>
    <property type="match status" value="1"/>
</dbReference>
<comment type="caution">
    <text evidence="1">The sequence shown here is derived from an EMBL/GenBank/DDBJ whole genome shotgun (WGS) entry which is preliminary data.</text>
</comment>
<protein>
    <submittedName>
        <fullName evidence="1">DUF4292 domain-containing protein</fullName>
    </submittedName>
</protein>
<name>A0A6L3ZCR4_9FLAO</name>
<dbReference type="AlphaFoldDB" id="A0A6L3ZCR4"/>
<reference evidence="1 2" key="1">
    <citation type="submission" date="2019-10" db="EMBL/GenBank/DDBJ databases">
        <title>Genome sequence of Phaeocystidibacter marisrubri JCM30614 (type strain).</title>
        <authorList>
            <person name="Bowman J.P."/>
        </authorList>
    </citation>
    <scope>NUCLEOTIDE SEQUENCE [LARGE SCALE GENOMIC DNA]</scope>
    <source>
        <strain evidence="1 2">JCM 30614</strain>
    </source>
</reference>
<keyword evidence="2" id="KW-1185">Reference proteome</keyword>